<gene>
    <name evidence="2" type="ORF">Mgrana_00528</name>
</gene>
<evidence type="ECO:0000313" key="3">
    <source>
        <dbReference type="Proteomes" id="UP000266178"/>
    </source>
</evidence>
<name>A0A399FA58_9DEIN</name>
<dbReference type="EMBL" id="QWLB01000005">
    <property type="protein sequence ID" value="RIH93474.1"/>
    <property type="molecule type" value="Genomic_DNA"/>
</dbReference>
<dbReference type="AlphaFoldDB" id="A0A399FA58"/>
<dbReference type="Gene3D" id="1.25.40.10">
    <property type="entry name" value="Tetratricopeptide repeat domain"/>
    <property type="match status" value="1"/>
</dbReference>
<organism evidence="2 3">
    <name type="scientific">Meiothermus granaticius NBRC 107808</name>
    <dbReference type="NCBI Taxonomy" id="1227551"/>
    <lineage>
        <taxon>Bacteria</taxon>
        <taxon>Thermotogati</taxon>
        <taxon>Deinococcota</taxon>
        <taxon>Deinococci</taxon>
        <taxon>Thermales</taxon>
        <taxon>Thermaceae</taxon>
        <taxon>Meiothermus</taxon>
    </lineage>
</organism>
<dbReference type="InterPro" id="IPR011990">
    <property type="entry name" value="TPR-like_helical_dom_sf"/>
</dbReference>
<evidence type="ECO:0000313" key="2">
    <source>
        <dbReference type="EMBL" id="RIH93474.1"/>
    </source>
</evidence>
<dbReference type="Proteomes" id="UP000266178">
    <property type="component" value="Unassembled WGS sequence"/>
</dbReference>
<comment type="caution">
    <text evidence="2">The sequence shown here is derived from an EMBL/GenBank/DDBJ whole genome shotgun (WGS) entry which is preliminary data.</text>
</comment>
<protein>
    <recommendedName>
        <fullName evidence="4">Tetratricopeptide repeat protein</fullName>
    </recommendedName>
</protein>
<sequence length="65" mass="7197">MLALVDNALSRAKDLEESYYWRGKASAALGQTRAARADFQTALRLKPSYREAAQALQALQARASR</sequence>
<accession>A0A399FA58</accession>
<keyword evidence="1" id="KW-0802">TPR repeat</keyword>
<dbReference type="PROSITE" id="PS50005">
    <property type="entry name" value="TPR"/>
    <property type="match status" value="1"/>
</dbReference>
<proteinExistence type="predicted"/>
<keyword evidence="3" id="KW-1185">Reference proteome</keyword>
<evidence type="ECO:0000256" key="1">
    <source>
        <dbReference type="PROSITE-ProRule" id="PRU00339"/>
    </source>
</evidence>
<reference evidence="2 3" key="1">
    <citation type="submission" date="2018-08" db="EMBL/GenBank/DDBJ databases">
        <title>Meiothermus granaticius genome AF-68 sequencing project.</title>
        <authorList>
            <person name="Da Costa M.S."/>
            <person name="Albuquerque L."/>
            <person name="Raposo P."/>
            <person name="Froufe H.J.C."/>
            <person name="Barroso C.S."/>
            <person name="Egas C."/>
        </authorList>
    </citation>
    <scope>NUCLEOTIDE SEQUENCE [LARGE SCALE GENOMIC DNA]</scope>
    <source>
        <strain evidence="2 3">AF-68</strain>
    </source>
</reference>
<dbReference type="SUPFAM" id="SSF48452">
    <property type="entry name" value="TPR-like"/>
    <property type="match status" value="1"/>
</dbReference>
<evidence type="ECO:0008006" key="4">
    <source>
        <dbReference type="Google" id="ProtNLM"/>
    </source>
</evidence>
<dbReference type="InterPro" id="IPR019734">
    <property type="entry name" value="TPR_rpt"/>
</dbReference>
<feature type="repeat" description="TPR" evidence="1">
    <location>
        <begin position="16"/>
        <end position="49"/>
    </location>
</feature>